<feature type="coiled-coil region" evidence="1">
    <location>
        <begin position="35"/>
        <end position="69"/>
    </location>
</feature>
<sequence length="179" mass="20135">MRDALKTRVGGCVRDAVTAAASGGTKDHVEVVAAAKMHVERSDELQEALQQLKSDVQQEVDRLTELLRAGQEHRRGLRGADQHFLEQFWEKLQALESQRGGQLKSDEERDAEGADESESCSFEILTFDDDLIDVSRSAVRWVVSRVNTLRCEVVGTYLVILRSMLVAPVFRAWRIFPGH</sequence>
<comment type="caution">
    <text evidence="2">The sequence shown here is derived from an EMBL/GenBank/DDBJ whole genome shotgun (WGS) entry which is preliminary data.</text>
</comment>
<accession>A0A9W6XZZ5</accession>
<evidence type="ECO:0000313" key="3">
    <source>
        <dbReference type="Proteomes" id="UP001165121"/>
    </source>
</evidence>
<organism evidence="2 3">
    <name type="scientific">Phytophthora fragariaefolia</name>
    <dbReference type="NCBI Taxonomy" id="1490495"/>
    <lineage>
        <taxon>Eukaryota</taxon>
        <taxon>Sar</taxon>
        <taxon>Stramenopiles</taxon>
        <taxon>Oomycota</taxon>
        <taxon>Peronosporomycetes</taxon>
        <taxon>Peronosporales</taxon>
        <taxon>Peronosporaceae</taxon>
        <taxon>Phytophthora</taxon>
    </lineage>
</organism>
<protein>
    <submittedName>
        <fullName evidence="2">Unnamed protein product</fullName>
    </submittedName>
</protein>
<gene>
    <name evidence="2" type="ORF">Pfra01_001930800</name>
</gene>
<evidence type="ECO:0000313" key="2">
    <source>
        <dbReference type="EMBL" id="GMF49162.1"/>
    </source>
</evidence>
<dbReference type="EMBL" id="BSXT01002496">
    <property type="protein sequence ID" value="GMF49162.1"/>
    <property type="molecule type" value="Genomic_DNA"/>
</dbReference>
<keyword evidence="1" id="KW-0175">Coiled coil</keyword>
<dbReference type="OrthoDB" id="1668230at2759"/>
<dbReference type="AlphaFoldDB" id="A0A9W6XZZ5"/>
<name>A0A9W6XZZ5_9STRA</name>
<reference evidence="2" key="1">
    <citation type="submission" date="2023-04" db="EMBL/GenBank/DDBJ databases">
        <title>Phytophthora fragariaefolia NBRC 109709.</title>
        <authorList>
            <person name="Ichikawa N."/>
            <person name="Sato H."/>
            <person name="Tonouchi N."/>
        </authorList>
    </citation>
    <scope>NUCLEOTIDE SEQUENCE</scope>
    <source>
        <strain evidence="2">NBRC 109709</strain>
    </source>
</reference>
<keyword evidence="3" id="KW-1185">Reference proteome</keyword>
<dbReference type="Proteomes" id="UP001165121">
    <property type="component" value="Unassembled WGS sequence"/>
</dbReference>
<proteinExistence type="predicted"/>
<evidence type="ECO:0000256" key="1">
    <source>
        <dbReference type="SAM" id="Coils"/>
    </source>
</evidence>